<evidence type="ECO:0000313" key="1">
    <source>
        <dbReference type="EMBL" id="RVW28378.1"/>
    </source>
</evidence>
<dbReference type="EMBL" id="QGNW01001899">
    <property type="protein sequence ID" value="RVW28378.1"/>
    <property type="molecule type" value="Genomic_DNA"/>
</dbReference>
<accession>A0A438CYV8</accession>
<dbReference type="PANTHER" id="PTHR48475:SF1">
    <property type="entry name" value="RNASE H TYPE-1 DOMAIN-CONTAINING PROTEIN"/>
    <property type="match status" value="1"/>
</dbReference>
<dbReference type="Gene3D" id="3.30.420.10">
    <property type="entry name" value="Ribonuclease H-like superfamily/Ribonuclease H"/>
    <property type="match status" value="1"/>
</dbReference>
<dbReference type="AlphaFoldDB" id="A0A438CYV8"/>
<protein>
    <submittedName>
        <fullName evidence="1">Uncharacterized protein</fullName>
    </submittedName>
</protein>
<dbReference type="InterPro" id="IPR036397">
    <property type="entry name" value="RNaseH_sf"/>
</dbReference>
<sequence length="226" mass="26157">MVETSRDWSEKLHFALWAYRTSFRTSTRVNPFSLVYGMEVVLPNEIEVGSLRIALEHQIAEADWLRARYNQLNLLDEKRLRAANHMHAYKRKMVRAFQKKAESLGSQDPLIFDIAHLKAWLHPLVEVREIGQPSFLEDIEESHNAFSIRSPCLWAISISLGDAWNQCLDILHIQPGLFIQQSASRACLRSNSSIFIDPFGVYTGAYPMLYHVREFRQKMIFGDAFS</sequence>
<organism evidence="1 2">
    <name type="scientific">Vitis vinifera</name>
    <name type="common">Grape</name>
    <dbReference type="NCBI Taxonomy" id="29760"/>
    <lineage>
        <taxon>Eukaryota</taxon>
        <taxon>Viridiplantae</taxon>
        <taxon>Streptophyta</taxon>
        <taxon>Embryophyta</taxon>
        <taxon>Tracheophyta</taxon>
        <taxon>Spermatophyta</taxon>
        <taxon>Magnoliopsida</taxon>
        <taxon>eudicotyledons</taxon>
        <taxon>Gunneridae</taxon>
        <taxon>Pentapetalae</taxon>
        <taxon>rosids</taxon>
        <taxon>Vitales</taxon>
        <taxon>Vitaceae</taxon>
        <taxon>Viteae</taxon>
        <taxon>Vitis</taxon>
    </lineage>
</organism>
<gene>
    <name evidence="1" type="ORF">CK203_116955</name>
</gene>
<dbReference type="Proteomes" id="UP000288805">
    <property type="component" value="Unassembled WGS sequence"/>
</dbReference>
<reference evidence="1 2" key="1">
    <citation type="journal article" date="2018" name="PLoS Genet.">
        <title>Population sequencing reveals clonal diversity and ancestral inbreeding in the grapevine cultivar Chardonnay.</title>
        <authorList>
            <person name="Roach M.J."/>
            <person name="Johnson D.L."/>
            <person name="Bohlmann J."/>
            <person name="van Vuuren H.J."/>
            <person name="Jones S.J."/>
            <person name="Pretorius I.S."/>
            <person name="Schmidt S.A."/>
            <person name="Borneman A.R."/>
        </authorList>
    </citation>
    <scope>NUCLEOTIDE SEQUENCE [LARGE SCALE GENOMIC DNA]</scope>
    <source>
        <strain evidence="2">cv. Chardonnay</strain>
        <tissue evidence="1">Leaf</tissue>
    </source>
</reference>
<dbReference type="PANTHER" id="PTHR48475">
    <property type="entry name" value="RIBONUCLEASE H"/>
    <property type="match status" value="1"/>
</dbReference>
<proteinExistence type="predicted"/>
<comment type="caution">
    <text evidence="1">The sequence shown here is derived from an EMBL/GenBank/DDBJ whole genome shotgun (WGS) entry which is preliminary data.</text>
</comment>
<evidence type="ECO:0000313" key="2">
    <source>
        <dbReference type="Proteomes" id="UP000288805"/>
    </source>
</evidence>
<name>A0A438CYV8_VITVI</name>
<dbReference type="GO" id="GO:0003676">
    <property type="term" value="F:nucleic acid binding"/>
    <property type="evidence" value="ECO:0007669"/>
    <property type="project" value="InterPro"/>
</dbReference>